<dbReference type="NCBIfam" id="TIGR02482">
    <property type="entry name" value="PFKA_ATP"/>
    <property type="match status" value="1"/>
</dbReference>
<dbReference type="InterPro" id="IPR012003">
    <property type="entry name" value="ATP_PFK_prok-type"/>
</dbReference>
<feature type="binding site" description="in other chain" evidence="15">
    <location>
        <begin position="138"/>
        <end position="140"/>
    </location>
    <ligand>
        <name>substrate</name>
        <note>ligand shared between dimeric partners</note>
    </ligand>
</feature>
<comment type="activity regulation">
    <text evidence="15">Allosterically activated by ADP and other diphosphonucleosides, and allosterically inhibited by phosphoenolpyruvate.</text>
</comment>
<feature type="binding site" evidence="15">
    <location>
        <position position="256"/>
    </location>
    <ligand>
        <name>substrate</name>
        <note>ligand shared between dimeric partners</note>
    </ligand>
</feature>
<evidence type="ECO:0000256" key="11">
    <source>
        <dbReference type="ARBA" id="ARBA00022840"/>
    </source>
</evidence>
<comment type="caution">
    <text evidence="15">Lacks conserved residue(s) required for the propagation of feature annotation.</text>
</comment>
<feature type="binding site" description="in other chain" evidence="15">
    <location>
        <position position="235"/>
    </location>
    <ligand>
        <name>substrate</name>
        <note>ligand shared between dimeric partners</note>
    </ligand>
</feature>
<sequence length="332" mass="36192">MELLPFCNRKVNKMKKIGVLTSGGDAPGMNAAIRAVVKTAIANGIQPIGFIKGYNGILEKNYRVMDRESVSGIIHSGGTILKTARCMEFYEASYREKAFHNAKEIGLDGLVVIGGDGSYRGAGYLSELGLPCIGVPGTIDNDIASTEYTIGYDTAMNTVVECVDKLNNTCQSHERCSVVEVMGRHAGHIALNTGIATGAVQIITEEIPTPIDDVVENIKKIRESGKDHFIVIVSEGYGNPVEIATQIQEKTGIDSRATILGHVQRGGNPTLKDRVNATRMGYYAVKLLEEGKTNRVVALQQGNLVDYDIQEALRMKKPLDMDLYNMMMEISF</sequence>
<comment type="cofactor">
    <cofactor evidence="1 15">
        <name>Mg(2+)</name>
        <dbReference type="ChEBI" id="CHEBI:18420"/>
    </cofactor>
</comment>
<feature type="binding site" evidence="15">
    <location>
        <position position="116"/>
    </location>
    <ligand>
        <name>Mg(2+)</name>
        <dbReference type="ChEBI" id="CHEBI:18420"/>
        <note>catalytic</note>
    </ligand>
</feature>
<dbReference type="InterPro" id="IPR015912">
    <property type="entry name" value="Phosphofructokinase_CS"/>
</dbReference>
<dbReference type="AlphaFoldDB" id="A0A6N3DJ87"/>
<proteinExistence type="inferred from homology"/>
<dbReference type="GO" id="GO:0006002">
    <property type="term" value="P:fructose 6-phosphate metabolic process"/>
    <property type="evidence" value="ECO:0007669"/>
    <property type="project" value="UniProtKB-UniRule"/>
</dbReference>
<dbReference type="GO" id="GO:0005945">
    <property type="term" value="C:6-phosphofructokinase complex"/>
    <property type="evidence" value="ECO:0007669"/>
    <property type="project" value="TreeGrafter"/>
</dbReference>
<evidence type="ECO:0000256" key="4">
    <source>
        <dbReference type="ARBA" id="ARBA00004679"/>
    </source>
</evidence>
<feature type="binding site" description="in other chain" evidence="15">
    <location>
        <begin position="182"/>
        <end position="184"/>
    </location>
    <ligand>
        <name>substrate</name>
        <note>ligand shared between dimeric partners</note>
    </ligand>
</feature>
<dbReference type="NCBIfam" id="NF002872">
    <property type="entry name" value="PRK03202.1"/>
    <property type="match status" value="1"/>
</dbReference>
<dbReference type="EMBL" id="CACRUK010000026">
    <property type="protein sequence ID" value="VYU27794.1"/>
    <property type="molecule type" value="Genomic_DNA"/>
</dbReference>
<evidence type="ECO:0000256" key="1">
    <source>
        <dbReference type="ARBA" id="ARBA00001946"/>
    </source>
</evidence>
<feature type="binding site" description="in other chain" evidence="15">
    <location>
        <begin position="226"/>
        <end position="228"/>
    </location>
    <ligand>
        <name>ADP</name>
        <dbReference type="ChEBI" id="CHEBI:456216"/>
        <note>allosteric activator; ligand shared between dimeric partners</note>
    </ligand>
</feature>
<feature type="binding site" evidence="15">
    <location>
        <begin position="34"/>
        <end position="38"/>
    </location>
    <ligand>
        <name>ADP</name>
        <dbReference type="ChEBI" id="CHEBI:456216"/>
        <note>allosteric activator; ligand shared between dimeric partners</note>
    </ligand>
</feature>
<dbReference type="FunFam" id="3.40.50.460:FF:000002">
    <property type="entry name" value="ATP-dependent 6-phosphofructokinase"/>
    <property type="match status" value="1"/>
</dbReference>
<comment type="catalytic activity">
    <reaction evidence="14 15">
        <text>beta-D-fructose 6-phosphate + ATP = beta-D-fructose 1,6-bisphosphate + ADP + H(+)</text>
        <dbReference type="Rhea" id="RHEA:16109"/>
        <dbReference type="ChEBI" id="CHEBI:15378"/>
        <dbReference type="ChEBI" id="CHEBI:30616"/>
        <dbReference type="ChEBI" id="CHEBI:32966"/>
        <dbReference type="ChEBI" id="CHEBI:57634"/>
        <dbReference type="ChEBI" id="CHEBI:456216"/>
        <dbReference type="EC" id="2.7.1.11"/>
    </reaction>
</comment>
<comment type="subcellular location">
    <subcellularLocation>
        <location evidence="3 15">Cytoplasm</location>
    </subcellularLocation>
</comment>
<feature type="binding site" evidence="15">
    <location>
        <position position="24"/>
    </location>
    <ligand>
        <name>ATP</name>
        <dbReference type="ChEBI" id="CHEBI:30616"/>
    </ligand>
</feature>
<keyword evidence="6 15" id="KW-0021">Allosteric enzyme</keyword>
<evidence type="ECO:0000256" key="12">
    <source>
        <dbReference type="ARBA" id="ARBA00022842"/>
    </source>
</evidence>
<dbReference type="InterPro" id="IPR035966">
    <property type="entry name" value="PKF_sf"/>
</dbReference>
<keyword evidence="8 15" id="KW-0479">Metal-binding</keyword>
<dbReference type="GO" id="GO:0005524">
    <property type="term" value="F:ATP binding"/>
    <property type="evidence" value="ECO:0007669"/>
    <property type="project" value="UniProtKB-UniRule"/>
</dbReference>
<evidence type="ECO:0000313" key="17">
    <source>
        <dbReference type="EMBL" id="VYU27794.1"/>
    </source>
</evidence>
<dbReference type="HAMAP" id="MF_00339">
    <property type="entry name" value="Phosphofructokinase_I_B1"/>
    <property type="match status" value="1"/>
</dbReference>
<evidence type="ECO:0000256" key="3">
    <source>
        <dbReference type="ARBA" id="ARBA00004496"/>
    </source>
</evidence>
<comment type="pathway">
    <text evidence="4 15">Carbohydrate degradation; glycolysis; D-glyceraldehyde 3-phosphate and glycerone phosphate from D-glucose: step 3/4.</text>
</comment>
<dbReference type="GO" id="GO:0046872">
    <property type="term" value="F:metal ion binding"/>
    <property type="evidence" value="ECO:0007669"/>
    <property type="project" value="UniProtKB-KW"/>
</dbReference>
<dbReference type="GO" id="GO:0070095">
    <property type="term" value="F:fructose-6-phosphate binding"/>
    <property type="evidence" value="ECO:0007669"/>
    <property type="project" value="TreeGrafter"/>
</dbReference>
<dbReference type="EC" id="2.7.1.11" evidence="15"/>
<evidence type="ECO:0000256" key="10">
    <source>
        <dbReference type="ARBA" id="ARBA00022777"/>
    </source>
</evidence>
<dbReference type="InterPro" id="IPR022953">
    <property type="entry name" value="ATP_PFK"/>
</dbReference>
<keyword evidence="5 15" id="KW-0963">Cytoplasm</keyword>
<reference evidence="17" key="1">
    <citation type="submission" date="2019-11" db="EMBL/GenBank/DDBJ databases">
        <authorList>
            <person name="Feng L."/>
        </authorList>
    </citation>
    <scope>NUCLEOTIDE SEQUENCE</scope>
    <source>
        <strain evidence="17">RgnavusLFYP19</strain>
    </source>
</reference>
<evidence type="ECO:0000256" key="13">
    <source>
        <dbReference type="ARBA" id="ARBA00023152"/>
    </source>
</evidence>
<dbReference type="UniPathway" id="UPA00109">
    <property type="reaction ID" value="UER00182"/>
</dbReference>
<keyword evidence="7 15" id="KW-0808">Transferase</keyword>
<comment type="function">
    <text evidence="2 15">Catalyzes the phosphorylation of D-fructose 6-phosphate to fructose 1,6-bisphosphate by ATP, the first committing step of glycolysis.</text>
</comment>
<keyword evidence="9 15" id="KW-0547">Nucleotide-binding</keyword>
<keyword evidence="10 15" id="KW-0418">Kinase</keyword>
<evidence type="ECO:0000256" key="9">
    <source>
        <dbReference type="ARBA" id="ARBA00022741"/>
    </source>
</evidence>
<comment type="subunit">
    <text evidence="15">Homotetramer.</text>
</comment>
<dbReference type="GO" id="GO:0048029">
    <property type="term" value="F:monosaccharide binding"/>
    <property type="evidence" value="ECO:0007669"/>
    <property type="project" value="TreeGrafter"/>
</dbReference>
<dbReference type="PROSITE" id="PS00433">
    <property type="entry name" value="PHOSPHOFRUCTOKINASE"/>
    <property type="match status" value="1"/>
</dbReference>
<evidence type="ECO:0000256" key="5">
    <source>
        <dbReference type="ARBA" id="ARBA00022490"/>
    </source>
</evidence>
<feature type="binding site" description="in other chain" evidence="15">
    <location>
        <begin position="262"/>
        <end position="265"/>
    </location>
    <ligand>
        <name>substrate</name>
        <note>ligand shared between dimeric partners</note>
    </ligand>
</feature>
<evidence type="ECO:0000259" key="16">
    <source>
        <dbReference type="Pfam" id="PF00365"/>
    </source>
</evidence>
<comment type="similarity">
    <text evidence="15">Belongs to the phosphofructokinase type A (PFKA) family. ATP-dependent PFK group I subfamily. Prokaryotic clade 'B1' sub-subfamily.</text>
</comment>
<dbReference type="SUPFAM" id="SSF53784">
    <property type="entry name" value="Phosphofructokinase"/>
    <property type="match status" value="1"/>
</dbReference>
<dbReference type="InterPro" id="IPR000023">
    <property type="entry name" value="Phosphofructokinase_dom"/>
</dbReference>
<evidence type="ECO:0000256" key="7">
    <source>
        <dbReference type="ARBA" id="ARBA00022679"/>
    </source>
</evidence>
<keyword evidence="13 15" id="KW-0324">Glycolysis</keyword>
<feature type="binding site" evidence="15">
    <location>
        <position position="175"/>
    </location>
    <ligand>
        <name>substrate</name>
        <note>ligand shared between dimeric partners</note>
    </ligand>
</feature>
<keyword evidence="11 15" id="KW-0067">ATP-binding</keyword>
<dbReference type="GO" id="GO:0003872">
    <property type="term" value="F:6-phosphofructokinase activity"/>
    <property type="evidence" value="ECO:0007669"/>
    <property type="project" value="UniProtKB-UniRule"/>
</dbReference>
<dbReference type="PIRSF" id="PIRSF000532">
    <property type="entry name" value="ATP_PFK_prok"/>
    <property type="match status" value="1"/>
</dbReference>
<dbReference type="Gene3D" id="3.40.50.450">
    <property type="match status" value="1"/>
</dbReference>
<protein>
    <recommendedName>
        <fullName evidence="15">ATP-dependent 6-phosphofructokinase</fullName>
        <shortName evidence="15">ATP-PFK</shortName>
        <shortName evidence="15">Phosphofructokinase</shortName>
        <ecNumber evidence="15">2.7.1.11</ecNumber>
    </recommendedName>
    <alternativeName>
        <fullName evidence="15">Phosphohexokinase</fullName>
    </alternativeName>
</protein>
<name>A0A6N3DJ87_MEDGN</name>
<dbReference type="GO" id="GO:0061621">
    <property type="term" value="P:canonical glycolysis"/>
    <property type="evidence" value="ECO:0007669"/>
    <property type="project" value="TreeGrafter"/>
</dbReference>
<dbReference type="PANTHER" id="PTHR13697:SF4">
    <property type="entry name" value="ATP-DEPENDENT 6-PHOSPHOFRUCTOKINASE"/>
    <property type="match status" value="1"/>
</dbReference>
<dbReference type="GO" id="GO:0030388">
    <property type="term" value="P:fructose 1,6-bisphosphate metabolic process"/>
    <property type="evidence" value="ECO:0007669"/>
    <property type="project" value="TreeGrafter"/>
</dbReference>
<dbReference type="GO" id="GO:0042802">
    <property type="term" value="F:identical protein binding"/>
    <property type="evidence" value="ECO:0007669"/>
    <property type="project" value="TreeGrafter"/>
</dbReference>
<keyword evidence="12 15" id="KW-0460">Magnesium</keyword>
<dbReference type="PRINTS" id="PR00476">
    <property type="entry name" value="PHFRCTKINASE"/>
</dbReference>
<dbReference type="Pfam" id="PF00365">
    <property type="entry name" value="PFK"/>
    <property type="match status" value="1"/>
</dbReference>
<evidence type="ECO:0000256" key="15">
    <source>
        <dbReference type="HAMAP-Rule" id="MF_00339"/>
    </source>
</evidence>
<feature type="domain" description="Phosphofructokinase" evidence="16">
    <location>
        <begin position="16"/>
        <end position="288"/>
    </location>
</feature>
<evidence type="ECO:0000256" key="8">
    <source>
        <dbReference type="ARBA" id="ARBA00022723"/>
    </source>
</evidence>
<evidence type="ECO:0000256" key="6">
    <source>
        <dbReference type="ARBA" id="ARBA00022533"/>
    </source>
</evidence>
<feature type="binding site" evidence="15">
    <location>
        <begin position="115"/>
        <end position="118"/>
    </location>
    <ligand>
        <name>ATP</name>
        <dbReference type="ChEBI" id="CHEBI:30616"/>
    </ligand>
</feature>
<evidence type="ECO:0000256" key="14">
    <source>
        <dbReference type="ARBA" id="ARBA00048070"/>
    </source>
</evidence>
<evidence type="ECO:0000256" key="2">
    <source>
        <dbReference type="ARBA" id="ARBA00002659"/>
    </source>
</evidence>
<gene>
    <name evidence="17" type="primary">pfkA_1</name>
    <name evidence="15" type="synonym">pfkA</name>
    <name evidence="17" type="ORF">RGLFYP19_01773</name>
</gene>
<dbReference type="GO" id="GO:0016208">
    <property type="term" value="F:AMP binding"/>
    <property type="evidence" value="ECO:0007669"/>
    <property type="project" value="TreeGrafter"/>
</dbReference>
<dbReference type="FunFam" id="3.40.50.450:FF:000001">
    <property type="entry name" value="ATP-dependent 6-phosphofructokinase"/>
    <property type="match status" value="1"/>
</dbReference>
<dbReference type="Gene3D" id="3.40.50.460">
    <property type="entry name" value="Phosphofructokinase domain"/>
    <property type="match status" value="1"/>
</dbReference>
<dbReference type="PANTHER" id="PTHR13697">
    <property type="entry name" value="PHOSPHOFRUCTOKINASE"/>
    <property type="match status" value="1"/>
</dbReference>
<feature type="active site" description="Proton acceptor" evidence="15">
    <location>
        <position position="140"/>
    </location>
</feature>
<feature type="binding site" evidence="15">
    <location>
        <begin position="85"/>
        <end position="86"/>
    </location>
    <ligand>
        <name>ATP</name>
        <dbReference type="ChEBI" id="CHEBI:30616"/>
    </ligand>
</feature>
<dbReference type="InterPro" id="IPR012828">
    <property type="entry name" value="PFKA_ATP_prok"/>
</dbReference>
<organism evidence="17">
    <name type="scientific">Mediterraneibacter gnavus</name>
    <name type="common">Ruminococcus gnavus</name>
    <dbReference type="NCBI Taxonomy" id="33038"/>
    <lineage>
        <taxon>Bacteria</taxon>
        <taxon>Bacillati</taxon>
        <taxon>Bacillota</taxon>
        <taxon>Clostridia</taxon>
        <taxon>Lachnospirales</taxon>
        <taxon>Lachnospiraceae</taxon>
        <taxon>Mediterraneibacter</taxon>
    </lineage>
</organism>
<accession>A0A6N3DJ87</accession>